<dbReference type="Gene3D" id="3.30.1540.20">
    <property type="entry name" value="MutL, C-terminal domain, dimerisation subdomain"/>
    <property type="match status" value="1"/>
</dbReference>
<dbReference type="GO" id="GO:0030983">
    <property type="term" value="F:mismatched DNA binding"/>
    <property type="evidence" value="ECO:0007669"/>
    <property type="project" value="InterPro"/>
</dbReference>
<evidence type="ECO:0000259" key="6">
    <source>
        <dbReference type="SMART" id="SM01340"/>
    </source>
</evidence>
<evidence type="ECO:0000256" key="2">
    <source>
        <dbReference type="ARBA" id="ARBA00022763"/>
    </source>
</evidence>
<evidence type="ECO:0000313" key="7">
    <source>
        <dbReference type="EMBL" id="QGX95406.1"/>
    </source>
</evidence>
<protein>
    <recommendedName>
        <fullName evidence="4">DNA mismatch repair protein MutL</fullName>
    </recommendedName>
</protein>
<name>A0A6B9F4L2_9EURY</name>
<dbReference type="InterPro" id="IPR042120">
    <property type="entry name" value="MutL_C_dimsub"/>
</dbReference>
<dbReference type="GO" id="GO:0005524">
    <property type="term" value="F:ATP binding"/>
    <property type="evidence" value="ECO:0007669"/>
    <property type="project" value="InterPro"/>
</dbReference>
<dbReference type="InterPro" id="IPR038973">
    <property type="entry name" value="MutL/Mlh/Pms-like"/>
</dbReference>
<feature type="domain" description="DNA mismatch repair protein S5" evidence="6">
    <location>
        <begin position="203"/>
        <end position="329"/>
    </location>
</feature>
<evidence type="ECO:0000313" key="8">
    <source>
        <dbReference type="Proteomes" id="UP000428325"/>
    </source>
</evidence>
<evidence type="ECO:0000256" key="4">
    <source>
        <dbReference type="HAMAP-Rule" id="MF_00149"/>
    </source>
</evidence>
<dbReference type="Gene3D" id="3.30.230.10">
    <property type="match status" value="1"/>
</dbReference>
<dbReference type="GeneID" id="43370211"/>
<dbReference type="PROSITE" id="PS00058">
    <property type="entry name" value="DNA_MISMATCH_REPAIR_1"/>
    <property type="match status" value="1"/>
</dbReference>
<keyword evidence="7" id="KW-0540">Nuclease</keyword>
<dbReference type="SUPFAM" id="SSF118116">
    <property type="entry name" value="DNA mismatch repair protein MutL"/>
    <property type="match status" value="1"/>
</dbReference>
<dbReference type="InterPro" id="IPR036890">
    <property type="entry name" value="HATPase_C_sf"/>
</dbReference>
<dbReference type="GO" id="GO:0004519">
    <property type="term" value="F:endonuclease activity"/>
    <property type="evidence" value="ECO:0007669"/>
    <property type="project" value="UniProtKB-KW"/>
</dbReference>
<keyword evidence="8" id="KW-1185">Reference proteome</keyword>
<dbReference type="InterPro" id="IPR002099">
    <property type="entry name" value="MutL/Mlh/PMS"/>
</dbReference>
<dbReference type="InterPro" id="IPR014721">
    <property type="entry name" value="Ribsml_uS5_D2-typ_fold_subgr"/>
</dbReference>
<feature type="domain" description="MutL C-terminal dimerisation" evidence="5">
    <location>
        <begin position="362"/>
        <end position="501"/>
    </location>
</feature>
<dbReference type="GO" id="GO:0032300">
    <property type="term" value="C:mismatch repair complex"/>
    <property type="evidence" value="ECO:0007669"/>
    <property type="project" value="InterPro"/>
</dbReference>
<organism evidence="7 8">
    <name type="scientific">Haloplanus rallus</name>
    <dbReference type="NCBI Taxonomy" id="1816183"/>
    <lineage>
        <taxon>Archaea</taxon>
        <taxon>Methanobacteriati</taxon>
        <taxon>Methanobacteriota</taxon>
        <taxon>Stenosarchaea group</taxon>
        <taxon>Halobacteria</taxon>
        <taxon>Halobacteriales</taxon>
        <taxon>Haloferacaceae</taxon>
        <taxon>Haloplanus</taxon>
    </lineage>
</organism>
<accession>A0A6B9F4L2</accession>
<dbReference type="AlphaFoldDB" id="A0A6B9F4L2"/>
<dbReference type="GO" id="GO:0140664">
    <property type="term" value="F:ATP-dependent DNA damage sensor activity"/>
    <property type="evidence" value="ECO:0007669"/>
    <property type="project" value="InterPro"/>
</dbReference>
<keyword evidence="7" id="KW-0255">Endonuclease</keyword>
<evidence type="ECO:0000256" key="3">
    <source>
        <dbReference type="ARBA" id="ARBA00023204"/>
    </source>
</evidence>
<comment type="function">
    <text evidence="4">This protein is involved in the repair of mismatches in DNA. It is required for dam-dependent methyl-directed DNA mismatch repair. May act as a 'molecular matchmaker', a protein that promotes the formation of a stable complex between two or more DNA-binding proteins in an ATP-dependent manner without itself being part of a final effector complex.</text>
</comment>
<dbReference type="HAMAP" id="MF_00149">
    <property type="entry name" value="DNA_mis_repair"/>
    <property type="match status" value="1"/>
</dbReference>
<comment type="similarity">
    <text evidence="1 4">Belongs to the DNA mismatch repair MutL/HexB family.</text>
</comment>
<dbReference type="InterPro" id="IPR014790">
    <property type="entry name" value="MutL_C"/>
</dbReference>
<keyword evidence="2 4" id="KW-0227">DNA damage</keyword>
<dbReference type="Pfam" id="PF01119">
    <property type="entry name" value="DNA_mis_repair"/>
    <property type="match status" value="1"/>
</dbReference>
<evidence type="ECO:0000256" key="1">
    <source>
        <dbReference type="ARBA" id="ARBA00006082"/>
    </source>
</evidence>
<keyword evidence="7" id="KW-0378">Hydrolase</keyword>
<dbReference type="Proteomes" id="UP000428325">
    <property type="component" value="Chromosome"/>
</dbReference>
<proteinExistence type="inferred from homology"/>
<reference evidence="7 8" key="1">
    <citation type="submission" date="2018-12" db="EMBL/GenBank/DDBJ databases">
        <title>Complete genome sequence of Haloplanus rallus MBLA0036.</title>
        <authorList>
            <person name="Nam Y.-d."/>
            <person name="Kang J."/>
            <person name="Chung W.-H."/>
            <person name="Park Y.S."/>
        </authorList>
    </citation>
    <scope>NUCLEOTIDE SEQUENCE [LARGE SCALE GENOMIC DNA]</scope>
    <source>
        <strain evidence="7 8">MBLA0036</strain>
    </source>
</reference>
<dbReference type="SMART" id="SM00853">
    <property type="entry name" value="MutL_C"/>
    <property type="match status" value="1"/>
</dbReference>
<dbReference type="Gene3D" id="3.30.565.10">
    <property type="entry name" value="Histidine kinase-like ATPase, C-terminal domain"/>
    <property type="match status" value="1"/>
</dbReference>
<dbReference type="SMART" id="SM01340">
    <property type="entry name" value="DNA_mis_repair"/>
    <property type="match status" value="1"/>
</dbReference>
<dbReference type="InterPro" id="IPR020568">
    <property type="entry name" value="Ribosomal_Su5_D2-typ_SF"/>
</dbReference>
<dbReference type="Pfam" id="PF13589">
    <property type="entry name" value="HATPase_c_3"/>
    <property type="match status" value="1"/>
</dbReference>
<dbReference type="PANTHER" id="PTHR10073">
    <property type="entry name" value="DNA MISMATCH REPAIR PROTEIN MLH, PMS, MUTL"/>
    <property type="match status" value="1"/>
</dbReference>
<sequence>MRRLDRETVDRIAAGEVVTRPARVVVELVENALDAGAERIEVEVTAGGTERIRVVDDGRGMRRADAERAVERHTTTKLPDGDLRAVETLGFRGEALASIADVATLTLTTNDGGPRATRVRAADGDVTVEATGRGQGTTVEVTDLFHNRPARRESMAAPATEFERISDRVAAYALLRPEVAVTLTHDGRRTFATPGSGSFADAALAVYDREVARESTTLDAGASVPMGDGEASVGIRGLLAYPSITRASADHVRVAVNGRPVAMPGLRRAIARGYGSLLPGDRHPVAALSVSLPARAVDPNVHPTKERVAIRAADAVEGAVEDAVADALSTADLRRSADVAMDLEAALDPVESAPSALGEADVIGQFSGCYVLCAAGDDLLVIDQHAAHERINYERLREAVASADVPSASLDPPATLSLAPEAAAAVERYADELATLGFDADPFGGGTVRVRAVPAPVGRVADPESLRDALAALRAGEDPDGRDALLADLACHPSLKAGDDLTDAEAAGLVDRLGACEQPFACPHGRPTVLAVDEAHLARGFERHPRRG</sequence>
<dbReference type="InterPro" id="IPR014762">
    <property type="entry name" value="DNA_mismatch_repair_CS"/>
</dbReference>
<dbReference type="CDD" id="cd00782">
    <property type="entry name" value="MutL_Trans"/>
    <property type="match status" value="1"/>
</dbReference>
<dbReference type="InterPro" id="IPR042121">
    <property type="entry name" value="MutL_C_regsub"/>
</dbReference>
<dbReference type="SUPFAM" id="SSF54211">
    <property type="entry name" value="Ribosomal protein S5 domain 2-like"/>
    <property type="match status" value="1"/>
</dbReference>
<dbReference type="InterPro" id="IPR013507">
    <property type="entry name" value="DNA_mismatch_S5_2-like"/>
</dbReference>
<dbReference type="SUPFAM" id="SSF55874">
    <property type="entry name" value="ATPase domain of HSP90 chaperone/DNA topoisomerase II/histidine kinase"/>
    <property type="match status" value="1"/>
</dbReference>
<dbReference type="FunFam" id="3.30.565.10:FF:000003">
    <property type="entry name" value="DNA mismatch repair endonuclease MutL"/>
    <property type="match status" value="1"/>
</dbReference>
<dbReference type="CDD" id="cd16926">
    <property type="entry name" value="HATPase_MutL-MLH-PMS-like"/>
    <property type="match status" value="1"/>
</dbReference>
<dbReference type="Gene3D" id="3.30.1370.100">
    <property type="entry name" value="MutL, C-terminal domain, regulatory subdomain"/>
    <property type="match status" value="1"/>
</dbReference>
<dbReference type="Pfam" id="PF08676">
    <property type="entry name" value="MutL_C"/>
    <property type="match status" value="1"/>
</dbReference>
<dbReference type="InterPro" id="IPR020667">
    <property type="entry name" value="DNA_mismatch_repair_MutL"/>
</dbReference>
<dbReference type="EMBL" id="CP034345">
    <property type="protein sequence ID" value="QGX95406.1"/>
    <property type="molecule type" value="Genomic_DNA"/>
</dbReference>
<keyword evidence="3 4" id="KW-0234">DNA repair</keyword>
<dbReference type="InterPro" id="IPR037198">
    <property type="entry name" value="MutL_C_sf"/>
</dbReference>
<gene>
    <name evidence="4 7" type="primary">mutL</name>
    <name evidence="7" type="ORF">EI982_11675</name>
</gene>
<evidence type="ECO:0000259" key="5">
    <source>
        <dbReference type="SMART" id="SM00853"/>
    </source>
</evidence>
<dbReference type="GO" id="GO:0006298">
    <property type="term" value="P:mismatch repair"/>
    <property type="evidence" value="ECO:0007669"/>
    <property type="project" value="UniProtKB-UniRule"/>
</dbReference>
<dbReference type="NCBIfam" id="TIGR00585">
    <property type="entry name" value="mutl"/>
    <property type="match status" value="1"/>
</dbReference>
<dbReference type="PANTHER" id="PTHR10073:SF12">
    <property type="entry name" value="DNA MISMATCH REPAIR PROTEIN MLH1"/>
    <property type="match status" value="1"/>
</dbReference>
<dbReference type="GO" id="GO:0016887">
    <property type="term" value="F:ATP hydrolysis activity"/>
    <property type="evidence" value="ECO:0007669"/>
    <property type="project" value="InterPro"/>
</dbReference>
<dbReference type="KEGG" id="hra:EI982_11675"/>
<dbReference type="RefSeq" id="WP_157689865.1">
    <property type="nucleotide sequence ID" value="NZ_CP034345.1"/>
</dbReference>
<dbReference type="OrthoDB" id="146201at2157"/>